<reference evidence="1 2" key="1">
    <citation type="submission" date="2021-07" db="EMBL/GenBank/DDBJ databases">
        <title>Isolation and characterization of bacteria from a gold mining with a capacity of golden bioaccumulation.</title>
        <authorList>
            <person name="Yang X.J."/>
        </authorList>
    </citation>
    <scope>NUCLEOTIDE SEQUENCE [LARGE SCALE GENOMIC DNA]</scope>
    <source>
        <strain evidence="1 2">Au29</strain>
        <plasmid evidence="1 2">unnamed1</plasmid>
    </source>
</reference>
<dbReference type="Proteomes" id="UP000824334">
    <property type="component" value="Plasmid unnamed1"/>
</dbReference>
<geneLocation type="plasmid" evidence="1 2">
    <name>unnamed1</name>
</geneLocation>
<dbReference type="RefSeq" id="WP_219373685.1">
    <property type="nucleotide sequence ID" value="NZ_CP080035.1"/>
</dbReference>
<name>A0ABX8TQA9_9CAUL</name>
<evidence type="ECO:0000313" key="1">
    <source>
        <dbReference type="EMBL" id="QYC12345.1"/>
    </source>
</evidence>
<sequence length="236" mass="25598">MANTVHSEEIYGLDYKAAFVPAERGRDWGYVWGQCRNGYMPGLPTDFDALVKIAGVHAREYDRAILYADPDMMLAAMAGFKACVIQANGGDPFASEDGPSAPGPRIRAALRAKPGEVPHWGQTGEFLVEHNGIKAVVCYSGLESFMGASLHAATKTGPFVSETGYRSLSGVQPIYGTSLDEAAAEWIDALLHKQPAVFINAKHRKDPTEEFPWLSPADMAAPEVFQDKGGQMAFLF</sequence>
<keyword evidence="1" id="KW-0614">Plasmid</keyword>
<proteinExistence type="predicted"/>
<gene>
    <name evidence="1" type="ORF">KWG56_18460</name>
</gene>
<evidence type="ECO:0000313" key="2">
    <source>
        <dbReference type="Proteomes" id="UP000824334"/>
    </source>
</evidence>
<organism evidence="1 2">
    <name type="scientific">Brevundimonas nasdae</name>
    <dbReference type="NCBI Taxonomy" id="172043"/>
    <lineage>
        <taxon>Bacteria</taxon>
        <taxon>Pseudomonadati</taxon>
        <taxon>Pseudomonadota</taxon>
        <taxon>Alphaproteobacteria</taxon>
        <taxon>Caulobacterales</taxon>
        <taxon>Caulobacteraceae</taxon>
        <taxon>Brevundimonas</taxon>
    </lineage>
</organism>
<dbReference type="EMBL" id="CP080035">
    <property type="protein sequence ID" value="QYC12345.1"/>
    <property type="molecule type" value="Genomic_DNA"/>
</dbReference>
<protein>
    <submittedName>
        <fullName evidence="1">Uncharacterized protein</fullName>
    </submittedName>
</protein>
<accession>A0ABX8TQA9</accession>
<keyword evidence="2" id="KW-1185">Reference proteome</keyword>
<dbReference type="GeneID" id="94377282"/>